<dbReference type="InterPro" id="IPR001753">
    <property type="entry name" value="Enoyl-CoA_hydra/iso"/>
</dbReference>
<keyword evidence="8" id="KW-0576">Peroxisome</keyword>
<dbReference type="GO" id="GO:0070403">
    <property type="term" value="F:NAD+ binding"/>
    <property type="evidence" value="ECO:0007669"/>
    <property type="project" value="InterPro"/>
</dbReference>
<dbReference type="Gene3D" id="1.10.1040.50">
    <property type="match status" value="1"/>
</dbReference>
<evidence type="ECO:0000313" key="14">
    <source>
        <dbReference type="EMBL" id="KAL0479776.1"/>
    </source>
</evidence>
<dbReference type="Pfam" id="PF02737">
    <property type="entry name" value="3HCDH_N"/>
    <property type="match status" value="1"/>
</dbReference>
<evidence type="ECO:0000256" key="11">
    <source>
        <dbReference type="ARBA" id="ARBA00023268"/>
    </source>
</evidence>
<dbReference type="GO" id="GO:0016853">
    <property type="term" value="F:isomerase activity"/>
    <property type="evidence" value="ECO:0007669"/>
    <property type="project" value="UniProtKB-KW"/>
</dbReference>
<feature type="domain" description="3-hydroxyacyl-CoA dehydrogenase C-terminal" evidence="12">
    <location>
        <begin position="512"/>
        <end position="603"/>
    </location>
</feature>
<keyword evidence="6" id="KW-0520">NAD</keyword>
<dbReference type="GO" id="GO:0003857">
    <property type="term" value="F:(3S)-3-hydroxyacyl-CoA dehydrogenase (NAD+) activity"/>
    <property type="evidence" value="ECO:0007669"/>
    <property type="project" value="TreeGrafter"/>
</dbReference>
<sequence length="734" mass="80768">MQTIDRSKSRADVVFKHIHPNVDHKLEPTSIQHSDVKAQEEVVTYEVNKQVAVIRMGSKPVNAVSSHLKSSIEEKVSEANKDTNVKAIVLMSAIPGFFIAGADITEFKPKTKTEDPTTRLPSRLEGSTKPIVAAIDGFCLGGGLETAMGCTARVATPNSRLGLPELNLGIIPGWGGTQRLPRLIGVKKAMELMLTMKPISGKEAHDLKLVDQLCESNQLLSTAIQLALSIDMSKNIKSLHRQDRLESKAELEQIFAHLEKMVDPRQPQQRQALNAVKAGVTRGGDEGLVAEEEESFNVHKPTAKALQHLFFAERATSKIPNVPAYNKKINSVGVIGGGTMGGGIAIACLENGIKVTLKEVNQKFLDAGLERIKNTFKSKLERKRINQKQFDAALNNLTGTISYEGFQTLDCVIEAVLEIVDLKKSVFKDLSKHCNKECILGTNTSTIDIESIASDLDCRDRIIGLHFFSPANVMPLLEIIRTSHTSNEIIAAGLQLSKQLRKTPVVVKNCVGFAVNRIFFPYGGAAGFLVDRGVHPYRIDKALKNFGFGVGPFRMSDIVGLDVGVMTSNSMKGAYSDRAYDGQLKQIMVDQKRLGDKVGRGYYIKGKPDEEGIADLIKASQNRANNPKPLKNQNEFTDADIQEILLLPVVNEACRVVQENLVYRVSDLDVASVMGMNFPRFRGGIVAWADVFLGAKKTFEKLDRLYQETGMEMFKPCEYLKKCADNNKSLESGL</sequence>
<keyword evidence="11" id="KW-0511">Multifunctional enzyme</keyword>
<feature type="domain" description="3-hydroxyacyl-CoA dehydrogenase NAD binding" evidence="13">
    <location>
        <begin position="332"/>
        <end position="510"/>
    </location>
</feature>
<dbReference type="SUPFAM" id="SSF51735">
    <property type="entry name" value="NAD(P)-binding Rossmann-fold domains"/>
    <property type="match status" value="1"/>
</dbReference>
<dbReference type="Pfam" id="PF00725">
    <property type="entry name" value="3HCDH"/>
    <property type="match status" value="1"/>
</dbReference>
<dbReference type="SUPFAM" id="SSF48179">
    <property type="entry name" value="6-phosphogluconate dehydrogenase C-terminal domain-like"/>
    <property type="match status" value="2"/>
</dbReference>
<comment type="subcellular location">
    <subcellularLocation>
        <location evidence="1">Peroxisome</location>
    </subcellularLocation>
</comment>
<evidence type="ECO:0000259" key="12">
    <source>
        <dbReference type="Pfam" id="PF00725"/>
    </source>
</evidence>
<proteinExistence type="predicted"/>
<dbReference type="Gene3D" id="3.90.226.10">
    <property type="entry name" value="2-enoyl-CoA Hydratase, Chain A, domain 1"/>
    <property type="match status" value="1"/>
</dbReference>
<dbReference type="CDD" id="cd06558">
    <property type="entry name" value="crotonase-like"/>
    <property type="match status" value="1"/>
</dbReference>
<keyword evidence="7" id="KW-0443">Lipid metabolism</keyword>
<evidence type="ECO:0000256" key="9">
    <source>
        <dbReference type="ARBA" id="ARBA00023235"/>
    </source>
</evidence>
<evidence type="ECO:0000256" key="5">
    <source>
        <dbReference type="ARBA" id="ARBA00023002"/>
    </source>
</evidence>
<keyword evidence="9" id="KW-0413">Isomerase</keyword>
<evidence type="ECO:0000256" key="8">
    <source>
        <dbReference type="ARBA" id="ARBA00023140"/>
    </source>
</evidence>
<dbReference type="SUPFAM" id="SSF52096">
    <property type="entry name" value="ClpP/crotonase"/>
    <property type="match status" value="1"/>
</dbReference>
<evidence type="ECO:0000256" key="1">
    <source>
        <dbReference type="ARBA" id="ARBA00004275"/>
    </source>
</evidence>
<dbReference type="AlphaFoldDB" id="A0AAW2YS61"/>
<evidence type="ECO:0000256" key="10">
    <source>
        <dbReference type="ARBA" id="ARBA00023239"/>
    </source>
</evidence>
<comment type="subunit">
    <text evidence="3">Monomer.</text>
</comment>
<evidence type="ECO:0000313" key="15">
    <source>
        <dbReference type="Proteomes" id="UP001431209"/>
    </source>
</evidence>
<dbReference type="GO" id="GO:0004300">
    <property type="term" value="F:enoyl-CoA hydratase activity"/>
    <property type="evidence" value="ECO:0007669"/>
    <property type="project" value="UniProtKB-ARBA"/>
</dbReference>
<dbReference type="FunFam" id="3.40.50.720:FF:000009">
    <property type="entry name" value="Fatty oxidation complex, alpha subunit"/>
    <property type="match status" value="1"/>
</dbReference>
<evidence type="ECO:0000256" key="2">
    <source>
        <dbReference type="ARBA" id="ARBA00005005"/>
    </source>
</evidence>
<accession>A0AAW2YS61</accession>
<comment type="caution">
    <text evidence="14">The sequence shown here is derived from an EMBL/GenBank/DDBJ whole genome shotgun (WGS) entry which is preliminary data.</text>
</comment>
<dbReference type="InterPro" id="IPR006108">
    <property type="entry name" value="3HC_DH_C"/>
</dbReference>
<dbReference type="InterPro" id="IPR008927">
    <property type="entry name" value="6-PGluconate_DH-like_C_sf"/>
</dbReference>
<keyword evidence="10" id="KW-0456">Lyase</keyword>
<keyword evidence="5" id="KW-0560">Oxidoreductase</keyword>
<dbReference type="GO" id="GO:0005777">
    <property type="term" value="C:peroxisome"/>
    <property type="evidence" value="ECO:0007669"/>
    <property type="project" value="UniProtKB-SubCell"/>
</dbReference>
<evidence type="ECO:0000256" key="7">
    <source>
        <dbReference type="ARBA" id="ARBA00023098"/>
    </source>
</evidence>
<dbReference type="Pfam" id="PF00378">
    <property type="entry name" value="ECH_1"/>
    <property type="match status" value="1"/>
</dbReference>
<organism evidence="14 15">
    <name type="scientific">Acrasis kona</name>
    <dbReference type="NCBI Taxonomy" id="1008807"/>
    <lineage>
        <taxon>Eukaryota</taxon>
        <taxon>Discoba</taxon>
        <taxon>Heterolobosea</taxon>
        <taxon>Tetramitia</taxon>
        <taxon>Eutetramitia</taxon>
        <taxon>Acrasidae</taxon>
        <taxon>Acrasis</taxon>
    </lineage>
</organism>
<dbReference type="GO" id="GO:0006635">
    <property type="term" value="P:fatty acid beta-oxidation"/>
    <property type="evidence" value="ECO:0007669"/>
    <property type="project" value="TreeGrafter"/>
</dbReference>
<comment type="pathway">
    <text evidence="2">Lipid metabolism; fatty acid beta-oxidation.</text>
</comment>
<dbReference type="InterPro" id="IPR006176">
    <property type="entry name" value="3-OHacyl-CoA_DH_NAD-bd"/>
</dbReference>
<dbReference type="PANTHER" id="PTHR23309">
    <property type="entry name" value="3-HYDROXYACYL-COA DEHYROGENASE"/>
    <property type="match status" value="1"/>
</dbReference>
<evidence type="ECO:0000256" key="6">
    <source>
        <dbReference type="ARBA" id="ARBA00023027"/>
    </source>
</evidence>
<dbReference type="Gene3D" id="3.40.50.720">
    <property type="entry name" value="NAD(P)-binding Rossmann-like Domain"/>
    <property type="match status" value="1"/>
</dbReference>
<keyword evidence="4" id="KW-0276">Fatty acid metabolism</keyword>
<protein>
    <submittedName>
        <fullName evidence="14">Enoyl-CoA hydratase/3-hydroxyacyl-CoA dehydrogenase</fullName>
    </submittedName>
</protein>
<dbReference type="InterPro" id="IPR029045">
    <property type="entry name" value="ClpP/crotonase-like_dom_sf"/>
</dbReference>
<evidence type="ECO:0000256" key="3">
    <source>
        <dbReference type="ARBA" id="ARBA00011245"/>
    </source>
</evidence>
<evidence type="ECO:0000256" key="4">
    <source>
        <dbReference type="ARBA" id="ARBA00022832"/>
    </source>
</evidence>
<keyword evidence="15" id="KW-1185">Reference proteome</keyword>
<name>A0AAW2YS61_9EUKA</name>
<dbReference type="EMBL" id="JAOPGA020000602">
    <property type="protein sequence ID" value="KAL0479776.1"/>
    <property type="molecule type" value="Genomic_DNA"/>
</dbReference>
<dbReference type="InterPro" id="IPR036291">
    <property type="entry name" value="NAD(P)-bd_dom_sf"/>
</dbReference>
<gene>
    <name evidence="14" type="ORF">AKO1_000717</name>
</gene>
<evidence type="ECO:0000259" key="13">
    <source>
        <dbReference type="Pfam" id="PF02737"/>
    </source>
</evidence>
<dbReference type="Proteomes" id="UP001431209">
    <property type="component" value="Unassembled WGS sequence"/>
</dbReference>
<dbReference type="PANTHER" id="PTHR23309:SF49">
    <property type="entry name" value="PEROXISOMAL BIFUNCTIONAL ENZYME"/>
    <property type="match status" value="1"/>
</dbReference>
<reference evidence="14 15" key="1">
    <citation type="submission" date="2024-03" db="EMBL/GenBank/DDBJ databases">
        <title>The Acrasis kona genome and developmental transcriptomes reveal deep origins of eukaryotic multicellular pathways.</title>
        <authorList>
            <person name="Sheikh S."/>
            <person name="Fu C.-J."/>
            <person name="Brown M.W."/>
            <person name="Baldauf S.L."/>
        </authorList>
    </citation>
    <scope>NUCLEOTIDE SEQUENCE [LARGE SCALE GENOMIC DNA]</scope>
    <source>
        <strain evidence="14 15">ATCC MYA-3509</strain>
    </source>
</reference>